<organism evidence="1">
    <name type="scientific">Salmonella enterica subsp. salamae</name>
    <dbReference type="NCBI Taxonomy" id="59202"/>
    <lineage>
        <taxon>Bacteria</taxon>
        <taxon>Pseudomonadati</taxon>
        <taxon>Pseudomonadota</taxon>
        <taxon>Gammaproteobacteria</taxon>
        <taxon>Enterobacterales</taxon>
        <taxon>Enterobacteriaceae</taxon>
        <taxon>Salmonella</taxon>
    </lineage>
</organism>
<comment type="caution">
    <text evidence="1">The sequence shown here is derived from an EMBL/GenBank/DDBJ whole genome shotgun (WGS) entry which is preliminary data.</text>
</comment>
<dbReference type="Gene3D" id="3.30.1370.160">
    <property type="match status" value="1"/>
</dbReference>
<protein>
    <submittedName>
        <fullName evidence="1">RNA-binding protein</fullName>
    </submittedName>
</protein>
<dbReference type="Proteomes" id="UP000885342">
    <property type="component" value="Unassembled WGS sequence"/>
</dbReference>
<proteinExistence type="predicted"/>
<dbReference type="AlphaFoldDB" id="A0A6C8YJD3"/>
<evidence type="ECO:0000313" key="1">
    <source>
        <dbReference type="EMBL" id="MII82092.1"/>
    </source>
</evidence>
<sequence>MDGIYQHFRAEEYAFIDKILGITMQVENEYTPQLTDFL</sequence>
<gene>
    <name evidence="1" type="ORF">AIF45_24310</name>
</gene>
<accession>A0A6C8YJD3</accession>
<feature type="non-terminal residue" evidence="1">
    <location>
        <position position="38"/>
    </location>
</feature>
<dbReference type="EMBL" id="RSKH01000051">
    <property type="protein sequence ID" value="MII82092.1"/>
    <property type="molecule type" value="Genomic_DNA"/>
</dbReference>
<name>A0A6C8YJD3_SALER</name>
<reference evidence="1" key="1">
    <citation type="submission" date="2018-08" db="EMBL/GenBank/DDBJ databases">
        <authorList>
            <consortium name="GenomeTrakr network: Whole genome sequencing for foodborne pathogen traceback"/>
        </authorList>
    </citation>
    <scope>NUCLEOTIDE SEQUENCE [LARGE SCALE GENOMIC DNA]</scope>
    <source>
        <strain evidence="1">FDA00003943</strain>
    </source>
</reference>